<proteinExistence type="predicted"/>
<organism evidence="2 3">
    <name type="scientific">Amazona collaria</name>
    <name type="common">yellow-billed parrot</name>
    <dbReference type="NCBI Taxonomy" id="241587"/>
    <lineage>
        <taxon>Eukaryota</taxon>
        <taxon>Metazoa</taxon>
        <taxon>Chordata</taxon>
        <taxon>Craniata</taxon>
        <taxon>Vertebrata</taxon>
        <taxon>Euteleostomi</taxon>
        <taxon>Archelosauria</taxon>
        <taxon>Archosauria</taxon>
        <taxon>Dinosauria</taxon>
        <taxon>Saurischia</taxon>
        <taxon>Theropoda</taxon>
        <taxon>Coelurosauria</taxon>
        <taxon>Aves</taxon>
        <taxon>Neognathae</taxon>
        <taxon>Neoaves</taxon>
        <taxon>Telluraves</taxon>
        <taxon>Australaves</taxon>
        <taxon>Psittaciformes</taxon>
        <taxon>Psittacidae</taxon>
        <taxon>Amazona</taxon>
    </lineage>
</organism>
<reference evidence="2" key="1">
    <citation type="submission" date="2025-08" db="UniProtKB">
        <authorList>
            <consortium name="Ensembl"/>
        </authorList>
    </citation>
    <scope>IDENTIFICATION</scope>
</reference>
<accession>A0A8B9F2H5</accession>
<protein>
    <submittedName>
        <fullName evidence="2">Uncharacterized protein</fullName>
    </submittedName>
</protein>
<dbReference type="AlphaFoldDB" id="A0A8B9F2H5"/>
<feature type="region of interest" description="Disordered" evidence="1">
    <location>
        <begin position="1"/>
        <end position="20"/>
    </location>
</feature>
<dbReference type="Ensembl" id="ENSACOT00000001884.1">
    <property type="protein sequence ID" value="ENSACOP00000001823.1"/>
    <property type="gene ID" value="ENSACOG00000001322.1"/>
</dbReference>
<dbReference type="Proteomes" id="UP000694522">
    <property type="component" value="Unplaced"/>
</dbReference>
<keyword evidence="3" id="KW-1185">Reference proteome</keyword>
<name>A0A8B9F2H5_9PSIT</name>
<evidence type="ECO:0000256" key="1">
    <source>
        <dbReference type="SAM" id="MobiDB-lite"/>
    </source>
</evidence>
<evidence type="ECO:0000313" key="3">
    <source>
        <dbReference type="Proteomes" id="UP000694522"/>
    </source>
</evidence>
<reference evidence="2" key="2">
    <citation type="submission" date="2025-09" db="UniProtKB">
        <authorList>
            <consortium name="Ensembl"/>
        </authorList>
    </citation>
    <scope>IDENTIFICATION</scope>
</reference>
<evidence type="ECO:0000313" key="2">
    <source>
        <dbReference type="Ensembl" id="ENSACOP00000001823.1"/>
    </source>
</evidence>
<feature type="compositionally biased region" description="Low complexity" evidence="1">
    <location>
        <begin position="7"/>
        <end position="20"/>
    </location>
</feature>
<sequence>SAYLHMGGAPAPSSSSWPSSGLVPTVPCPFYVEDTTTAHNTPSEVSRDGYFDNLEGNSRNVTNSMTLPAKISNQNFIVLLEEVQAPISGSKSSYFFAVLDQLDSNTVSDGRVGLFSFYTNFLQDNPVGHCAQMHLLVLLVMSLLVAAVAAELLGGAEILALPHPSSLAAVREKGFRDLL</sequence>